<organism evidence="1 2">
    <name type="scientific">Paramecium octaurelia</name>
    <dbReference type="NCBI Taxonomy" id="43137"/>
    <lineage>
        <taxon>Eukaryota</taxon>
        <taxon>Sar</taxon>
        <taxon>Alveolata</taxon>
        <taxon>Ciliophora</taxon>
        <taxon>Intramacronucleata</taxon>
        <taxon>Oligohymenophorea</taxon>
        <taxon>Peniculida</taxon>
        <taxon>Parameciidae</taxon>
        <taxon>Paramecium</taxon>
    </lineage>
</organism>
<sequence length="92" mass="11056">MQRTDILKINKFIRDTINTQDIKKAVNKIKNQIPRNIIQYSFDQSSKPKQLKNQLLNLFGKARNKENLYQKQIFQLAFYKRKTNNWINIAQT</sequence>
<evidence type="ECO:0000313" key="2">
    <source>
        <dbReference type="Proteomes" id="UP000683925"/>
    </source>
</evidence>
<gene>
    <name evidence="1" type="ORF">POCTA_138.1.T0870222</name>
</gene>
<keyword evidence="2" id="KW-1185">Reference proteome</keyword>
<proteinExistence type="predicted"/>
<reference evidence="1" key="1">
    <citation type="submission" date="2021-01" db="EMBL/GenBank/DDBJ databases">
        <authorList>
            <consortium name="Genoscope - CEA"/>
            <person name="William W."/>
        </authorList>
    </citation>
    <scope>NUCLEOTIDE SEQUENCE</scope>
</reference>
<dbReference type="Proteomes" id="UP000683925">
    <property type="component" value="Unassembled WGS sequence"/>
</dbReference>
<comment type="caution">
    <text evidence="1">The sequence shown here is derived from an EMBL/GenBank/DDBJ whole genome shotgun (WGS) entry which is preliminary data.</text>
</comment>
<evidence type="ECO:0000313" key="1">
    <source>
        <dbReference type="EMBL" id="CAD8186305.1"/>
    </source>
</evidence>
<dbReference type="AlphaFoldDB" id="A0A8S1WCP2"/>
<protein>
    <submittedName>
        <fullName evidence="1">Uncharacterized protein</fullName>
    </submittedName>
</protein>
<dbReference type="EMBL" id="CAJJDP010000086">
    <property type="protein sequence ID" value="CAD8186305.1"/>
    <property type="molecule type" value="Genomic_DNA"/>
</dbReference>
<name>A0A8S1WCP2_PAROT</name>
<accession>A0A8S1WCP2</accession>